<evidence type="ECO:0000313" key="4">
    <source>
        <dbReference type="Proteomes" id="UP000032247"/>
    </source>
</evidence>
<dbReference type="Proteomes" id="UP000032247">
    <property type="component" value="Unassembled WGS sequence"/>
</dbReference>
<dbReference type="PATRIC" id="fig|1423.173.peg.4365"/>
<proteinExistence type="predicted"/>
<dbReference type="EMBL" id="CP120576">
    <property type="protein sequence ID" value="WEY85759.1"/>
    <property type="molecule type" value="Genomic_DNA"/>
</dbReference>
<dbReference type="STRING" id="483913.AN935_17760"/>
<organism evidence="2 4">
    <name type="scientific">Bacillus subtilis</name>
    <dbReference type="NCBI Taxonomy" id="1423"/>
    <lineage>
        <taxon>Bacteria</taxon>
        <taxon>Bacillati</taxon>
        <taxon>Bacillota</taxon>
        <taxon>Bacilli</taxon>
        <taxon>Bacillales</taxon>
        <taxon>Bacillaceae</taxon>
        <taxon>Bacillus</taxon>
    </lineage>
</organism>
<reference evidence="3" key="2">
    <citation type="submission" date="2023-03" db="EMBL/GenBank/DDBJ databases">
        <title>Complete genome sequences of 52 Bacillus and Priestia strains isolated from West-African fermentations and 26 reference strains from the DSMZ collection.</title>
        <authorList>
            <person name="Wiedenbein E.S."/>
            <person name="Canoy T.S."/>
            <person name="Hui Y."/>
            <person name="Parkouda C."/>
            <person name="Dawende C."/>
            <person name="Ametefe E."/>
            <person name="Jespersen L."/>
            <person name="Nielsen D.S."/>
        </authorList>
    </citation>
    <scope>NUCLEOTIDE SEQUENCE</scope>
    <source>
        <strain evidence="3">PRO56</strain>
    </source>
</reference>
<name>A0A0D1KBS1_BACIU</name>
<dbReference type="Pfam" id="PF26154">
    <property type="entry name" value="DUF8042"/>
    <property type="match status" value="1"/>
</dbReference>
<sequence length="125" mass="14978">MKSIEDYTLLSAYYHLLFTIEEGLCYLIEAEENLSKIEGDRIYQDLIQAFFYLDSTHSTLLFIMDSRCAEICVKAFDQIFAEFDQLVSFSFPSHEFCEYLKEHFLIHYRKWMLSIHQCMEPFLIN</sequence>
<evidence type="ECO:0000313" key="3">
    <source>
        <dbReference type="EMBL" id="WEY85759.1"/>
    </source>
</evidence>
<feature type="domain" description="DUF8042" evidence="1">
    <location>
        <begin position="5"/>
        <end position="121"/>
    </location>
</feature>
<evidence type="ECO:0000313" key="2">
    <source>
        <dbReference type="EMBL" id="KIU05820.1"/>
    </source>
</evidence>
<reference evidence="2 4" key="1">
    <citation type="submission" date="2014-12" db="EMBL/GenBank/DDBJ databases">
        <title>Comparative genome analysis of Bacillus coagulans HM-08, Clostridium butyricum HM-68, Bacillus subtilis HM-66 and Bacillus licheniformis BL-09.</title>
        <authorList>
            <person name="Zhang H."/>
        </authorList>
    </citation>
    <scope>NUCLEOTIDE SEQUENCE [LARGE SCALE GENOMIC DNA]</scope>
    <source>
        <strain evidence="2 4">HM-66</strain>
    </source>
</reference>
<dbReference type="AlphaFoldDB" id="A0A0D1KBS1"/>
<accession>A0A0D1KBS1</accession>
<evidence type="ECO:0000259" key="1">
    <source>
        <dbReference type="Pfam" id="PF26154"/>
    </source>
</evidence>
<gene>
    <name evidence="3" type="ORF">P5633_06250</name>
    <name evidence="2" type="ORF">SC09_contig4orf00737</name>
</gene>
<protein>
    <recommendedName>
        <fullName evidence="1">DUF8042 domain-containing protein</fullName>
    </recommendedName>
</protein>
<dbReference type="Proteomes" id="UP001214898">
    <property type="component" value="Chromosome"/>
</dbReference>
<dbReference type="EMBL" id="JXBC01000013">
    <property type="protein sequence ID" value="KIU05820.1"/>
    <property type="molecule type" value="Genomic_DNA"/>
</dbReference>
<dbReference type="InterPro" id="IPR058355">
    <property type="entry name" value="DUF8042"/>
</dbReference>